<feature type="coiled-coil region" evidence="5">
    <location>
        <begin position="61"/>
        <end position="152"/>
    </location>
</feature>
<evidence type="ECO:0000313" key="9">
    <source>
        <dbReference type="Proteomes" id="UP000664495"/>
    </source>
</evidence>
<evidence type="ECO:0000256" key="2">
    <source>
        <dbReference type="ARBA" id="ARBA00022525"/>
    </source>
</evidence>
<name>A0ABS3HNT5_9ENTE</name>
<evidence type="ECO:0000256" key="5">
    <source>
        <dbReference type="SAM" id="Coils"/>
    </source>
</evidence>
<protein>
    <submittedName>
        <fullName evidence="8">LPXTG cell wall anchor domain-containing protein</fullName>
    </submittedName>
</protein>
<keyword evidence="9" id="KW-1185">Reference proteome</keyword>
<proteinExistence type="predicted"/>
<accession>A0ABS3HNT5</accession>
<evidence type="ECO:0000313" key="8">
    <source>
        <dbReference type="EMBL" id="MBO0455121.1"/>
    </source>
</evidence>
<evidence type="ECO:0000256" key="3">
    <source>
        <dbReference type="ARBA" id="ARBA00022729"/>
    </source>
</evidence>
<dbReference type="EMBL" id="JAFLVR010000100">
    <property type="protein sequence ID" value="MBO0455121.1"/>
    <property type="molecule type" value="Genomic_DNA"/>
</dbReference>
<dbReference type="PROSITE" id="PS50847">
    <property type="entry name" value="GRAM_POS_ANCHORING"/>
    <property type="match status" value="1"/>
</dbReference>
<evidence type="ECO:0000256" key="6">
    <source>
        <dbReference type="SAM" id="SignalP"/>
    </source>
</evidence>
<evidence type="ECO:0000259" key="7">
    <source>
        <dbReference type="PROSITE" id="PS50847"/>
    </source>
</evidence>
<dbReference type="Pfam" id="PF00746">
    <property type="entry name" value="Gram_pos_anchor"/>
    <property type="match status" value="1"/>
</dbReference>
<feature type="domain" description="Gram-positive cocci surface proteins LPxTG" evidence="7">
    <location>
        <begin position="640"/>
        <end position="673"/>
    </location>
</feature>
<dbReference type="InterPro" id="IPR019931">
    <property type="entry name" value="LPXTG_anchor"/>
</dbReference>
<feature type="chain" id="PRO_5045680812" evidence="6">
    <location>
        <begin position="22"/>
        <end position="673"/>
    </location>
</feature>
<keyword evidence="5" id="KW-0175">Coiled coil</keyword>
<feature type="coiled-coil region" evidence="5">
    <location>
        <begin position="178"/>
        <end position="254"/>
    </location>
</feature>
<keyword evidence="3 6" id="KW-0732">Signal</keyword>
<keyword evidence="1" id="KW-0134">Cell wall</keyword>
<organism evidence="8 9">
    <name type="scientific">Candidatus Enterococcus murrayae</name>
    <dbReference type="NCBI Taxonomy" id="2815321"/>
    <lineage>
        <taxon>Bacteria</taxon>
        <taxon>Bacillati</taxon>
        <taxon>Bacillota</taxon>
        <taxon>Bacilli</taxon>
        <taxon>Lactobacillales</taxon>
        <taxon>Enterococcaceae</taxon>
        <taxon>Enterococcus</taxon>
    </lineage>
</organism>
<keyword evidence="4" id="KW-0572">Peptidoglycan-anchor</keyword>
<evidence type="ECO:0000256" key="4">
    <source>
        <dbReference type="ARBA" id="ARBA00023088"/>
    </source>
</evidence>
<sequence length="673" mass="71669">MKKKVLVQSLVVSATMGSVAAAPLQAHGEQVEQTATTQQKVQRSFDEVKYQALEQAAISAVEKAKQDLQAANDTLAKLEAAAKLEIAGAEKEVAAQQAALKAAEATVATAKETLKKEQEKLAEVQARHDDTVAMAEAEIATAEKRIKEKEEPYLAAKEAAAKAEAEVNDTVAAHQEEQTKQQAIIDQAQAKIDQAEADYQQSKTAFEQSEAAVQAAENTLAERINEINDQPNVINQANNEKAAAQHAVEDALIRSGEAQANHPVLEAAASQAKTAYETAEAAEASKLPMLNQEISNAEALIAVQEALLASMNSGDAGYAAEQSKLAGYQAMLQYSQDEKNTLAAETAQALTNYSTAKAQAEAALAEIAAAETAYQASVTQQEATNKAADEKIAAAEEMMANKEALITEAENNVQSANLDQEQKLAEMNKAEVNKATVAAEQQEVIEKAEAAIAKSLEAVEKAESVFQTANLLLEEKEKEYHAVRQEQQLVIDFSNETIRESEAKLKTQQEAVAEAQKALTDAEKAVKELEAAVASAKKNLEAVKADAKAKIDAAKAEVAKNEAALKMAEDRLAGLRAGANDARTGKLKANNAGMSISYQQGYEDAYALLSVTGSNVFISQQKNIYIKEYKKAVPATSGQLPQTGDAENLAAVLMGLGLITISGAALLKKKYAV</sequence>
<reference evidence="8 9" key="1">
    <citation type="submission" date="2021-03" db="EMBL/GenBank/DDBJ databases">
        <title>Enterococcal diversity collection.</title>
        <authorList>
            <person name="Gilmore M.S."/>
            <person name="Schwartzman J."/>
            <person name="Van Tyne D."/>
            <person name="Martin M."/>
            <person name="Earl A.M."/>
            <person name="Manson A.L."/>
            <person name="Straub T."/>
            <person name="Salamzade R."/>
            <person name="Saavedra J."/>
            <person name="Lebreton F."/>
            <person name="Prichula J."/>
            <person name="Schaufler K."/>
            <person name="Gaca A."/>
            <person name="Sgardioli B."/>
            <person name="Wagenaar J."/>
            <person name="Strong T."/>
        </authorList>
    </citation>
    <scope>NUCLEOTIDE SEQUENCE [LARGE SCALE GENOMIC DNA]</scope>
    <source>
        <strain evidence="8 9">MJM16</strain>
    </source>
</reference>
<feature type="coiled-coil region" evidence="5">
    <location>
        <begin position="353"/>
        <end position="571"/>
    </location>
</feature>
<comment type="caution">
    <text evidence="8">The sequence shown here is derived from an EMBL/GenBank/DDBJ whole genome shotgun (WGS) entry which is preliminary data.</text>
</comment>
<dbReference type="NCBIfam" id="TIGR01167">
    <property type="entry name" value="LPXTG_anchor"/>
    <property type="match status" value="1"/>
</dbReference>
<keyword evidence="2" id="KW-0964">Secreted</keyword>
<gene>
    <name evidence="8" type="ORF">JZO85_22970</name>
</gene>
<dbReference type="RefSeq" id="WP_207110835.1">
    <property type="nucleotide sequence ID" value="NZ_JAFLVR010000100.1"/>
</dbReference>
<dbReference type="Proteomes" id="UP000664495">
    <property type="component" value="Unassembled WGS sequence"/>
</dbReference>
<feature type="signal peptide" evidence="6">
    <location>
        <begin position="1"/>
        <end position="21"/>
    </location>
</feature>
<evidence type="ECO:0000256" key="1">
    <source>
        <dbReference type="ARBA" id="ARBA00022512"/>
    </source>
</evidence>